<dbReference type="InterPro" id="IPR016119">
    <property type="entry name" value="Br/Cl_peroxidase_C"/>
</dbReference>
<dbReference type="GO" id="GO:0004601">
    <property type="term" value="F:peroxidase activity"/>
    <property type="evidence" value="ECO:0007669"/>
    <property type="project" value="InterPro"/>
</dbReference>
<evidence type="ECO:0000313" key="5">
    <source>
        <dbReference type="Proteomes" id="UP000310017"/>
    </source>
</evidence>
<evidence type="ECO:0000259" key="3">
    <source>
        <dbReference type="Pfam" id="PF18962"/>
    </source>
</evidence>
<protein>
    <submittedName>
        <fullName evidence="4">T9SS type A sorting domain-containing protein</fullName>
    </submittedName>
</protein>
<dbReference type="InterPro" id="IPR026444">
    <property type="entry name" value="Secre_tail"/>
</dbReference>
<feature type="domain" description="Secretion system C-terminal sorting" evidence="3">
    <location>
        <begin position="650"/>
        <end position="717"/>
    </location>
</feature>
<dbReference type="OrthoDB" id="9780455at2"/>
<proteinExistence type="predicted"/>
<dbReference type="RefSeq" id="WP_138851842.1">
    <property type="nucleotide sequence ID" value="NZ_CP040710.1"/>
</dbReference>
<dbReference type="CDD" id="cd03398">
    <property type="entry name" value="PAP2_haloperoxidase"/>
    <property type="match status" value="1"/>
</dbReference>
<feature type="chain" id="PRO_5022719516" evidence="2">
    <location>
        <begin position="24"/>
        <end position="725"/>
    </location>
</feature>
<dbReference type="NCBIfam" id="TIGR04183">
    <property type="entry name" value="Por_Secre_tail"/>
    <property type="match status" value="1"/>
</dbReference>
<feature type="signal peptide" evidence="2">
    <location>
        <begin position="1"/>
        <end position="23"/>
    </location>
</feature>
<keyword evidence="5" id="KW-1185">Reference proteome</keyword>
<dbReference type="PANTHER" id="PTHR34599">
    <property type="entry name" value="PEROXIDASE-RELATED"/>
    <property type="match status" value="1"/>
</dbReference>
<evidence type="ECO:0000313" key="4">
    <source>
        <dbReference type="EMBL" id="QCW99489.1"/>
    </source>
</evidence>
<dbReference type="KEGG" id="asag:FGM00_04950"/>
<gene>
    <name evidence="4" type="ORF">FGM00_04950</name>
</gene>
<evidence type="ECO:0000256" key="2">
    <source>
        <dbReference type="SAM" id="SignalP"/>
    </source>
</evidence>
<dbReference type="AlphaFoldDB" id="A0A5B7SRH5"/>
<reference evidence="4 5" key="1">
    <citation type="submission" date="2019-05" db="EMBL/GenBank/DDBJ databases">
        <title>Genome sequencing of F202Z8.</title>
        <authorList>
            <person name="Kwon Y.M."/>
        </authorList>
    </citation>
    <scope>NUCLEOTIDE SEQUENCE [LARGE SCALE GENOMIC DNA]</scope>
    <source>
        <strain evidence="4 5">F202Z8</strain>
    </source>
</reference>
<dbReference type="Pfam" id="PF18962">
    <property type="entry name" value="Por_Secre_tail"/>
    <property type="match status" value="1"/>
</dbReference>
<accession>A0A5B7SRH5</accession>
<name>A0A5B7SRH5_9FLAO</name>
<organism evidence="4 5">
    <name type="scientific">Aggregatimonas sangjinii</name>
    <dbReference type="NCBI Taxonomy" id="2583587"/>
    <lineage>
        <taxon>Bacteria</taxon>
        <taxon>Pseudomonadati</taxon>
        <taxon>Bacteroidota</taxon>
        <taxon>Flavobacteriia</taxon>
        <taxon>Flavobacteriales</taxon>
        <taxon>Flavobacteriaceae</taxon>
        <taxon>Aggregatimonas</taxon>
    </lineage>
</organism>
<dbReference type="Gene3D" id="1.10.606.10">
    <property type="entry name" value="Vanadium-containing Chloroperoxidase, domain 2"/>
    <property type="match status" value="1"/>
</dbReference>
<keyword evidence="1 2" id="KW-0732">Signal</keyword>
<dbReference type="InterPro" id="IPR052559">
    <property type="entry name" value="V-haloperoxidase"/>
</dbReference>
<dbReference type="PANTHER" id="PTHR34599:SF2">
    <property type="entry name" value="TRAF-TYPE DOMAIN-CONTAINING PROTEIN"/>
    <property type="match status" value="1"/>
</dbReference>
<dbReference type="EMBL" id="CP040710">
    <property type="protein sequence ID" value="QCW99489.1"/>
    <property type="molecule type" value="Genomic_DNA"/>
</dbReference>
<dbReference type="SUPFAM" id="SSF48317">
    <property type="entry name" value="Acid phosphatase/Vanadium-dependent haloperoxidase"/>
    <property type="match status" value="1"/>
</dbReference>
<evidence type="ECO:0000256" key="1">
    <source>
        <dbReference type="ARBA" id="ARBA00022729"/>
    </source>
</evidence>
<sequence>MKRIPLLLLLCSFAVSRAQPSMARQWNETLLDAIRTDFARPTVHARNLYHSSILMYDAWALFDGSAETFFLGKEYGGFNCRFEGILQPQNIDAARQEIMGYALFRLLMHRFENSPGAATSLANFVSLFQSYGYDTEFVSTDYSSGSYAALGNYLGEQMINFGLQDGANESLEYSNSFYEPSNPPLVLDEYQDPTGIDPNRWQPLSFDLFVDQSGNTVPVAIPSFLSPEWGSVVPFALESSALTTKNNGFDSYLYFDSPEPPLIQNSENNGIDDAYKWHFSLVAAWSAHLDPNDTTEIDISPASLGNVEINNYPNSLEEYKVFYNFMDGGDIGPGHEVNPSTNLPYTPQMVKRSDYARVLAEFWADGPDSETPPGHWFTILNYISDHPKIRKRFGGVGGEMNDLEWDVKAYLVLGGAMHDAAIATWGIKGYYDYIRPISAIRYMAGKGQSTDPSLPGFDPHGLPLIPGSIELIDASDPLAGSTAENVGQVKIYAWRGPDYIDDPRMDTAGVGWILGTRWWPYQRGTFVTPPFAGYISGHSTFSRAAAEVLTLLTGDSFFPGGMGTFDIEANEFLIFEAGPTESFTLQWATYRDASDQTSLSRIWGGIHPPIDDIPGRLIGEQVGKQAFAKAQQLFTTDTDESDTNNVNSILYPLPFEYQINLATDFQGKCIVKLYGLDGRLVLLENMELNTHSTAIDLFNIPSGLYVLKVTDEFDTIIHTQKVVKN</sequence>
<dbReference type="Proteomes" id="UP000310017">
    <property type="component" value="Chromosome"/>
</dbReference>
<dbReference type="InterPro" id="IPR036938">
    <property type="entry name" value="PAP2/HPO_sf"/>
</dbReference>